<protein>
    <recommendedName>
        <fullName evidence="3">LPS-assembly lipoprotein LptE</fullName>
    </recommendedName>
</protein>
<evidence type="ECO:0000313" key="1">
    <source>
        <dbReference type="EMBL" id="RCL42003.1"/>
    </source>
</evidence>
<dbReference type="EMBL" id="QOPE01000008">
    <property type="protein sequence ID" value="RCL42003.1"/>
    <property type="molecule type" value="Genomic_DNA"/>
</dbReference>
<proteinExistence type="predicted"/>
<gene>
    <name evidence="1" type="ORF">DBW96_01595</name>
</gene>
<organism evidence="1 2">
    <name type="scientific">SAR86 cluster bacterium</name>
    <dbReference type="NCBI Taxonomy" id="2030880"/>
    <lineage>
        <taxon>Bacteria</taxon>
        <taxon>Pseudomonadati</taxon>
        <taxon>Pseudomonadota</taxon>
        <taxon>Gammaproteobacteria</taxon>
        <taxon>SAR86 cluster</taxon>
    </lineage>
</organism>
<accession>A0A368BXK5</accession>
<dbReference type="Proteomes" id="UP000253307">
    <property type="component" value="Unassembled WGS sequence"/>
</dbReference>
<comment type="caution">
    <text evidence="1">The sequence shown here is derived from an EMBL/GenBank/DDBJ whole genome shotgun (WGS) entry which is preliminary data.</text>
</comment>
<name>A0A368BXK5_9GAMM</name>
<reference evidence="1 2" key="1">
    <citation type="journal article" date="2018" name="Microbiome">
        <title>Fine metagenomic profile of the Mediterranean stratified and mixed water columns revealed by assembly and recruitment.</title>
        <authorList>
            <person name="Haro-Moreno J.M."/>
            <person name="Lopez-Perez M."/>
            <person name="De La Torre J.R."/>
            <person name="Picazo A."/>
            <person name="Camacho A."/>
            <person name="Rodriguez-Valera F."/>
        </authorList>
    </citation>
    <scope>NUCLEOTIDE SEQUENCE [LARGE SCALE GENOMIC DNA]</scope>
    <source>
        <strain evidence="1">MED-G82</strain>
    </source>
</reference>
<dbReference type="PROSITE" id="PS51257">
    <property type="entry name" value="PROKAR_LIPOPROTEIN"/>
    <property type="match status" value="1"/>
</dbReference>
<evidence type="ECO:0008006" key="3">
    <source>
        <dbReference type="Google" id="ProtNLM"/>
    </source>
</evidence>
<sequence>MLLNKKSIFIPLVLLIYSCNNGYQPIQSKSIFIANDVDIRFAELVHKRFFHEIKTEQRIDILDLKYYEKPFFSGIGARPTNLEIYYDLSYRLGNENKIQNINVKDNVYVNEFNPIAQNNAVNQISYELMNQLIDELIMKVRN</sequence>
<evidence type="ECO:0000313" key="2">
    <source>
        <dbReference type="Proteomes" id="UP000253307"/>
    </source>
</evidence>
<dbReference type="AlphaFoldDB" id="A0A368BXK5"/>